<feature type="domain" description="Zinc knuckle" evidence="2">
    <location>
        <begin position="61"/>
        <end position="93"/>
    </location>
</feature>
<gene>
    <name evidence="3" type="ORF">QCA50_016372</name>
</gene>
<dbReference type="InterPro" id="IPR041670">
    <property type="entry name" value="Znf-CCHC_6"/>
</dbReference>
<keyword evidence="4" id="KW-1185">Reference proteome</keyword>
<dbReference type="Pfam" id="PF15288">
    <property type="entry name" value="zf-CCHC_6"/>
    <property type="match status" value="1"/>
</dbReference>
<protein>
    <recommendedName>
        <fullName evidence="2">Zinc knuckle domain-containing protein</fullName>
    </recommendedName>
</protein>
<feature type="region of interest" description="Disordered" evidence="1">
    <location>
        <begin position="96"/>
        <end position="126"/>
    </location>
</feature>
<accession>A0AAW0FV49</accession>
<dbReference type="EMBL" id="JASBNA010000048">
    <property type="protein sequence ID" value="KAK7680590.1"/>
    <property type="molecule type" value="Genomic_DNA"/>
</dbReference>
<organism evidence="3 4">
    <name type="scientific">Cerrena zonata</name>
    <dbReference type="NCBI Taxonomy" id="2478898"/>
    <lineage>
        <taxon>Eukaryota</taxon>
        <taxon>Fungi</taxon>
        <taxon>Dikarya</taxon>
        <taxon>Basidiomycota</taxon>
        <taxon>Agaricomycotina</taxon>
        <taxon>Agaricomycetes</taxon>
        <taxon>Polyporales</taxon>
        <taxon>Cerrenaceae</taxon>
        <taxon>Cerrena</taxon>
    </lineage>
</organism>
<comment type="caution">
    <text evidence="3">The sequence shown here is derived from an EMBL/GenBank/DDBJ whole genome shotgun (WGS) entry which is preliminary data.</text>
</comment>
<evidence type="ECO:0000259" key="2">
    <source>
        <dbReference type="Pfam" id="PF15288"/>
    </source>
</evidence>
<evidence type="ECO:0000313" key="4">
    <source>
        <dbReference type="Proteomes" id="UP001385951"/>
    </source>
</evidence>
<name>A0AAW0FV49_9APHY</name>
<evidence type="ECO:0000313" key="3">
    <source>
        <dbReference type="EMBL" id="KAK7680590.1"/>
    </source>
</evidence>
<sequence>MSPEFRKARYEALRTGEIWGLCVTDAFGMTLDRGPNFRLHKMTPVTEVLVPLEEVQKVPTKRKCSACGNQGHIRMSRLCPARVLVQIPATAPLQLAPPRIPSENTRPLVRPTSYTPSTSNQPPPSYDPFMYYYNPPVVPSQAGSSNAHLAPEPYQLLTPSHYQQHYNFISDPSSHDSTR</sequence>
<evidence type="ECO:0000256" key="1">
    <source>
        <dbReference type="SAM" id="MobiDB-lite"/>
    </source>
</evidence>
<dbReference type="Proteomes" id="UP001385951">
    <property type="component" value="Unassembled WGS sequence"/>
</dbReference>
<reference evidence="3 4" key="1">
    <citation type="submission" date="2022-09" db="EMBL/GenBank/DDBJ databases">
        <authorList>
            <person name="Palmer J.M."/>
        </authorList>
    </citation>
    <scope>NUCLEOTIDE SEQUENCE [LARGE SCALE GENOMIC DNA]</scope>
    <source>
        <strain evidence="3 4">DSM 7382</strain>
    </source>
</reference>
<proteinExistence type="predicted"/>
<dbReference type="AlphaFoldDB" id="A0AAW0FV49"/>